<feature type="domain" description="Bacteriophage N4 adsorption protein A C-terminal" evidence="1">
    <location>
        <begin position="911"/>
        <end position="1048"/>
    </location>
</feature>
<dbReference type="InterPro" id="IPR011990">
    <property type="entry name" value="TPR-like_helical_dom_sf"/>
</dbReference>
<evidence type="ECO:0000313" key="2">
    <source>
        <dbReference type="EMBL" id="AYC32036.1"/>
    </source>
</evidence>
<dbReference type="AlphaFoldDB" id="A0A385YZ47"/>
<dbReference type="OrthoDB" id="7312176at2"/>
<name>A0A385YZ47_9PSED</name>
<dbReference type="Proteomes" id="UP000265560">
    <property type="component" value="Chromosome"/>
</dbReference>
<sequence>MKPGQGLILGVLLILGATRLPAAEPLTDFQRFRSFPYLDRAYREADRQNWVEVERVTRHLLDRVPNNDEARALLVKALVKQGRFEAALENAHGLDSRSQLDIRLAWIAQAPPSAEQMNQWLAQANSTQRRRLWQAYSLSLARQGGPRQALDWLQQVPDDGDGPALRQARANWAEQLRDTSTTIEQLAPLAASRRLSAESWRRLANAYVQQLDDEALEQLLRQAPYERDAQAARRAMIERAIAVGQTDMAKRWLAALPEYEQPDARQRQQLWELARQSGDSPLVRRLSDELQRPCLETAEWLSTRDRPAALEQLRECNPQADPQAWLVLAQRLQADQLLQRQHLPEPWDTARRERLLEIWQQQGRSDRALAWLAAQPQTPAILRKRAELLQASGRASEAQALWEREYRQTGSLAALDQASYLALRTGQDARAQRLLEGAFDRHRGRLPAALLQRLAGLYAKAATPLDAARVERLLARVDPASRAQLLGRLAEAGRCDLVGRQISEQPSETGELRALGRCAMPERPGAAVVYYQAALQRGDWDSRLPLAYALEAAGDSPGAWRIWQGFDDRELNDNAHLTASRSALNAGDAAAAERHWQQAQHAAADDWALGAAIAQARGDSQLALQRQREALQHRPRAEHYYVAANLAQQAGDPAQGNAWLAEAVRLAPDQPRYRADYGIRLAGAPSKDERRLAIPYLEQTSRDFPEDYRLAETLAWRYAEAGDGTATRRELRRAIDLEQQPVAGADQYGSLEARRYRQRRAHQALSQRDNLTLASVWSPAGVATYSVPLPNDQTGERRRSSAQNVQLAIWDHALGDEPSRDGRSLSVYGRVLAGAAGRKLYNQYVGAGVGLRYKPFGDYNLNLYGELYKQNQDPSEGNPDEVFAGQRWNKLWTPKKFEREIRQRDKDFQTSTDYLLRATASFLDQDEYRNDWRVDESDWSERSLYLDAAWWTRAGDHQWLSRFQQGHAWKLPVGSPQTLMPYGFAEFATQDPDNDWRQDLRGGVGLRWQYWYGDDRYNAYRAHVTVRSEYQWGLGGNLYERADGWLLGVEVNF</sequence>
<accession>A0A385YZ47</accession>
<dbReference type="RefSeq" id="WP_119892658.1">
    <property type="nucleotide sequence ID" value="NZ_CP032419.1"/>
</dbReference>
<keyword evidence="2" id="KW-0675">Receptor</keyword>
<protein>
    <submittedName>
        <fullName evidence="2">Phage receptor</fullName>
    </submittedName>
</protein>
<dbReference type="Gene3D" id="1.25.40.10">
    <property type="entry name" value="Tetratricopeptide repeat domain"/>
    <property type="match status" value="2"/>
</dbReference>
<keyword evidence="3" id="KW-1185">Reference proteome</keyword>
<dbReference type="KEGG" id="pcav:D3880_06410"/>
<dbReference type="InterPro" id="IPR025137">
    <property type="entry name" value="NfrA_C"/>
</dbReference>
<dbReference type="EMBL" id="CP032419">
    <property type="protein sequence ID" value="AYC32036.1"/>
    <property type="molecule type" value="Genomic_DNA"/>
</dbReference>
<dbReference type="Pfam" id="PF13283">
    <property type="entry name" value="NfrA_C"/>
    <property type="match status" value="1"/>
</dbReference>
<reference evidence="3" key="1">
    <citation type="submission" date="2018-09" db="EMBL/GenBank/DDBJ databases">
        <authorList>
            <person name="Zhu H."/>
        </authorList>
    </citation>
    <scope>NUCLEOTIDE SEQUENCE [LARGE SCALE GENOMIC DNA]</scope>
    <source>
        <strain evidence="3">K2W31S-8</strain>
    </source>
</reference>
<proteinExistence type="predicted"/>
<organism evidence="2 3">
    <name type="scientific">Pseudomonas cavernae</name>
    <dbReference type="NCBI Taxonomy" id="2320867"/>
    <lineage>
        <taxon>Bacteria</taxon>
        <taxon>Pseudomonadati</taxon>
        <taxon>Pseudomonadota</taxon>
        <taxon>Gammaproteobacteria</taxon>
        <taxon>Pseudomonadales</taxon>
        <taxon>Pseudomonadaceae</taxon>
        <taxon>Pseudomonas</taxon>
    </lineage>
</organism>
<evidence type="ECO:0000313" key="3">
    <source>
        <dbReference type="Proteomes" id="UP000265560"/>
    </source>
</evidence>
<evidence type="ECO:0000259" key="1">
    <source>
        <dbReference type="Pfam" id="PF13283"/>
    </source>
</evidence>
<gene>
    <name evidence="2" type="ORF">D3880_06410</name>
</gene>